<feature type="compositionally biased region" description="Gly residues" evidence="1">
    <location>
        <begin position="78"/>
        <end position="91"/>
    </location>
</feature>
<feature type="signal peptide" evidence="2">
    <location>
        <begin position="1"/>
        <end position="17"/>
    </location>
</feature>
<reference evidence="4" key="1">
    <citation type="submission" date="2025-08" db="UniProtKB">
        <authorList>
            <consortium name="RefSeq"/>
        </authorList>
    </citation>
    <scope>IDENTIFICATION</scope>
</reference>
<protein>
    <submittedName>
        <fullName evidence="4">41 kDa spicule matrix protein-like</fullName>
    </submittedName>
</protein>
<evidence type="ECO:0000256" key="2">
    <source>
        <dbReference type="SAM" id="SignalP"/>
    </source>
</evidence>
<organism evidence="3 4">
    <name type="scientific">Dioscorea cayennensis subsp. rotundata</name>
    <name type="common">White Guinea yam</name>
    <name type="synonym">Dioscorea rotundata</name>
    <dbReference type="NCBI Taxonomy" id="55577"/>
    <lineage>
        <taxon>Eukaryota</taxon>
        <taxon>Viridiplantae</taxon>
        <taxon>Streptophyta</taxon>
        <taxon>Embryophyta</taxon>
        <taxon>Tracheophyta</taxon>
        <taxon>Spermatophyta</taxon>
        <taxon>Magnoliopsida</taxon>
        <taxon>Liliopsida</taxon>
        <taxon>Dioscoreales</taxon>
        <taxon>Dioscoreaceae</taxon>
        <taxon>Dioscorea</taxon>
    </lineage>
</organism>
<evidence type="ECO:0000313" key="3">
    <source>
        <dbReference type="Proteomes" id="UP001515500"/>
    </source>
</evidence>
<evidence type="ECO:0000313" key="4">
    <source>
        <dbReference type="RefSeq" id="XP_039136370.1"/>
    </source>
</evidence>
<accession>A0AB40CC81</accession>
<evidence type="ECO:0000256" key="1">
    <source>
        <dbReference type="SAM" id="MobiDB-lite"/>
    </source>
</evidence>
<sequence>MVLVLVALVVFTNLVEGRNIKKTEVKERKEEKYEPETFGGLGNFFGTPGGVGDAPGLGFGSQPGFGSFPGVGNMPGMPGAGVGGQDGAMIP</sequence>
<dbReference type="Proteomes" id="UP001515500">
    <property type="component" value="Chromosome 12"/>
</dbReference>
<keyword evidence="3" id="KW-1185">Reference proteome</keyword>
<name>A0AB40CC81_DIOCR</name>
<proteinExistence type="predicted"/>
<keyword evidence="2" id="KW-0732">Signal</keyword>
<gene>
    <name evidence="4" type="primary">LOC120273732</name>
</gene>
<dbReference type="AlphaFoldDB" id="A0AB40CC81"/>
<dbReference type="RefSeq" id="XP_039136370.1">
    <property type="nucleotide sequence ID" value="XM_039280436.1"/>
</dbReference>
<feature type="region of interest" description="Disordered" evidence="1">
    <location>
        <begin position="68"/>
        <end position="91"/>
    </location>
</feature>
<feature type="chain" id="PRO_5044187788" evidence="2">
    <location>
        <begin position="18"/>
        <end position="91"/>
    </location>
</feature>
<dbReference type="GeneID" id="120273732"/>